<sequence>MAGRAKDLIAADVQKLITLLSGFSEKEDPENFELCEKFAYSNLLHHRYLSVDSHAVRRSVFGMVTKFMIHGHLEASRRLDCLLNKYMNCTVFKDKEVQWAVLFLLVKLADNPTSHISDEKFSAPKVEETEDASKPFDWTTYSHLCDYLKEGNEEFNTNFCSSDSEDWEDVSDDEKSPKPEDSVEGVSEDPEVPKVPAVEEKKDTERQQLIEELGRQVNAEEWISNNVQAPWWRTKQLAEKVESVFPSANLAKTWDKCCDESTSTISEYKVVREILWMLQAPTTTTLFQEVNGQFSIQSNITIPSLTKDSMACYLNPLCEYFNMLYQLQKFQKEIYPLDRQNSGELNQMLPPYTFECYTSAIIEFLRELQELACCIEKKVKAQEDIYTLYSLNLELAPKLSQLRAVYSVHVTATNGWKTAENWLSSARLLSVLYSEALSCMECDTPCILLRVFLKSFGPYVDMIDVWLTEGRLDDYRNEFIITRRNETDNENWGSNFVMRDYVTELNSTGIRALPLLQVISDRVLHAGRSMQLLQQLDRLDDMRSQHSNHGRMYAEFLEALEKEIAQMVNKSTTTDMEIVAVTEDLEFQGTNLMSNPFISEVSNQLENLKDNYMMQAFKDHLSFKAQPNKRDIENLSSIGEVFRKLGTYSTCGLIPIKPVMERIISQLIDAKHAAACFLAKTIFLQEFNLSTHLALLRAIYLMEAGDIMHRFCIFLFKDAEHSVFWSNSYTMTAELEECINLRYPDHSSKFSVVVREDAKLNGTPSVMDEINIKYTVEWPLTVILSPTNMEYYNAVFQFLLKVKWALWALEALRFSDLTTVKNNTSTTEDAGLRCRARCLQLLRFWLLHSVGSVHTYLMGQVLHSLGLELERDLAAATDLDTLLQAHNRYVALVHTHCLQPKSSDVIKTAILQMVQLSLELRDLWCLGVDVVSDAKLIGMTEMYIKCHCFLGSVLQTAVESNRLTHLNGLSMALNTSLPKIESFALQF</sequence>
<evidence type="ECO:0000256" key="3">
    <source>
        <dbReference type="ARBA" id="ARBA00022701"/>
    </source>
</evidence>
<dbReference type="InterPro" id="IPR040457">
    <property type="entry name" value="GCP_C"/>
</dbReference>
<dbReference type="InterPro" id="IPR042241">
    <property type="entry name" value="GCP_C_sf"/>
</dbReference>
<comment type="subcellular location">
    <subcellularLocation>
        <location evidence="5">Cytoplasm</location>
        <location evidence="5">Cytoskeleton</location>
        <location evidence="5">Microtubule organizing center</location>
    </subcellularLocation>
</comment>
<evidence type="ECO:0000256" key="6">
    <source>
        <dbReference type="SAM" id="MobiDB-lite"/>
    </source>
</evidence>
<feature type="region of interest" description="Disordered" evidence="6">
    <location>
        <begin position="162"/>
        <end position="204"/>
    </location>
</feature>
<dbReference type="InterPro" id="IPR059169">
    <property type="entry name" value="GCP5_N_ext"/>
</dbReference>
<evidence type="ECO:0000256" key="4">
    <source>
        <dbReference type="ARBA" id="ARBA00023212"/>
    </source>
</evidence>
<dbReference type="InterPro" id="IPR041470">
    <property type="entry name" value="GCP_N"/>
</dbReference>
<evidence type="ECO:0000256" key="1">
    <source>
        <dbReference type="ARBA" id="ARBA00010337"/>
    </source>
</evidence>
<feature type="domain" description="Gamma tubulin complex component C-terminal" evidence="7">
    <location>
        <begin position="689"/>
        <end position="922"/>
    </location>
</feature>
<evidence type="ECO:0000256" key="2">
    <source>
        <dbReference type="ARBA" id="ARBA00022490"/>
    </source>
</evidence>
<dbReference type="GO" id="GO:0000930">
    <property type="term" value="C:gamma-tubulin complex"/>
    <property type="evidence" value="ECO:0007669"/>
    <property type="project" value="TreeGrafter"/>
</dbReference>
<gene>
    <name evidence="9" type="ORF">R5R35_008039</name>
</gene>
<dbReference type="GO" id="GO:0043015">
    <property type="term" value="F:gamma-tubulin binding"/>
    <property type="evidence" value="ECO:0007669"/>
    <property type="project" value="InterPro"/>
</dbReference>
<comment type="similarity">
    <text evidence="1 5">Belongs to the TUBGCP family.</text>
</comment>
<evidence type="ECO:0000256" key="5">
    <source>
        <dbReference type="RuleBase" id="RU363050"/>
    </source>
</evidence>
<dbReference type="GO" id="GO:0007020">
    <property type="term" value="P:microtubule nucleation"/>
    <property type="evidence" value="ECO:0007669"/>
    <property type="project" value="InterPro"/>
</dbReference>
<dbReference type="GO" id="GO:0051321">
    <property type="term" value="P:meiotic cell cycle"/>
    <property type="evidence" value="ECO:0007669"/>
    <property type="project" value="TreeGrafter"/>
</dbReference>
<feature type="compositionally biased region" description="Acidic residues" evidence="6">
    <location>
        <begin position="163"/>
        <end position="172"/>
    </location>
</feature>
<dbReference type="CDD" id="cd22572">
    <property type="entry name" value="GCP5_NTD"/>
    <property type="match status" value="1"/>
</dbReference>
<dbReference type="PANTHER" id="PTHR19302">
    <property type="entry name" value="GAMMA TUBULIN COMPLEX PROTEIN"/>
    <property type="match status" value="1"/>
</dbReference>
<keyword evidence="3 5" id="KW-0493">Microtubule</keyword>
<dbReference type="GO" id="GO:0051011">
    <property type="term" value="F:microtubule minus-end binding"/>
    <property type="evidence" value="ECO:0007669"/>
    <property type="project" value="TreeGrafter"/>
</dbReference>
<evidence type="ECO:0000313" key="9">
    <source>
        <dbReference type="EMBL" id="KAK7869818.1"/>
    </source>
</evidence>
<dbReference type="AlphaFoldDB" id="A0AAN9Z696"/>
<dbReference type="Gene3D" id="1.20.120.1900">
    <property type="entry name" value="Gamma-tubulin complex, C-terminal domain"/>
    <property type="match status" value="1"/>
</dbReference>
<dbReference type="GO" id="GO:0000278">
    <property type="term" value="P:mitotic cell cycle"/>
    <property type="evidence" value="ECO:0007669"/>
    <property type="project" value="TreeGrafter"/>
</dbReference>
<dbReference type="Pfam" id="PF04130">
    <property type="entry name" value="GCP_C_terminal"/>
    <property type="match status" value="1"/>
</dbReference>
<protein>
    <recommendedName>
        <fullName evidence="5">Gamma-tubulin complex component</fullName>
    </recommendedName>
</protein>
<evidence type="ECO:0000259" key="7">
    <source>
        <dbReference type="Pfam" id="PF04130"/>
    </source>
</evidence>
<dbReference type="GO" id="GO:0000922">
    <property type="term" value="C:spindle pole"/>
    <property type="evidence" value="ECO:0007669"/>
    <property type="project" value="InterPro"/>
</dbReference>
<dbReference type="Pfam" id="PF17681">
    <property type="entry name" value="GCP_N_terminal"/>
    <property type="match status" value="1"/>
</dbReference>
<proteinExistence type="inferred from homology"/>
<keyword evidence="4 5" id="KW-0206">Cytoskeleton</keyword>
<dbReference type="InterPro" id="IPR007259">
    <property type="entry name" value="GCP"/>
</dbReference>
<dbReference type="GO" id="GO:0051225">
    <property type="term" value="P:spindle assembly"/>
    <property type="evidence" value="ECO:0007669"/>
    <property type="project" value="TreeGrafter"/>
</dbReference>
<dbReference type="PANTHER" id="PTHR19302:SF33">
    <property type="entry name" value="GAMMA-TUBULIN COMPLEX COMPONENT 5"/>
    <property type="match status" value="1"/>
</dbReference>
<dbReference type="Proteomes" id="UP001378592">
    <property type="component" value="Unassembled WGS sequence"/>
</dbReference>
<keyword evidence="2 5" id="KW-0963">Cytoplasm</keyword>
<dbReference type="EMBL" id="JAZDUA010000068">
    <property type="protein sequence ID" value="KAK7869818.1"/>
    <property type="molecule type" value="Genomic_DNA"/>
</dbReference>
<feature type="domain" description="Gamma tubulin complex component protein N-terminal" evidence="8">
    <location>
        <begin position="271"/>
        <end position="564"/>
    </location>
</feature>
<comment type="caution">
    <text evidence="9">The sequence shown here is derived from an EMBL/GenBank/DDBJ whole genome shotgun (WGS) entry which is preliminary data.</text>
</comment>
<keyword evidence="10" id="KW-1185">Reference proteome</keyword>
<reference evidence="9 10" key="1">
    <citation type="submission" date="2024-03" db="EMBL/GenBank/DDBJ databases">
        <title>The genome assembly and annotation of the cricket Gryllus longicercus Weissman &amp; Gray.</title>
        <authorList>
            <person name="Szrajer S."/>
            <person name="Gray D."/>
            <person name="Ylla G."/>
        </authorList>
    </citation>
    <scope>NUCLEOTIDE SEQUENCE [LARGE SCALE GENOMIC DNA]</scope>
    <source>
        <strain evidence="9">DAG 2021-001</strain>
        <tissue evidence="9">Whole body minus gut</tissue>
    </source>
</reference>
<dbReference type="GO" id="GO:0031122">
    <property type="term" value="P:cytoplasmic microtubule organization"/>
    <property type="evidence" value="ECO:0007669"/>
    <property type="project" value="TreeGrafter"/>
</dbReference>
<evidence type="ECO:0000313" key="10">
    <source>
        <dbReference type="Proteomes" id="UP001378592"/>
    </source>
</evidence>
<evidence type="ECO:0000259" key="8">
    <source>
        <dbReference type="Pfam" id="PF17681"/>
    </source>
</evidence>
<name>A0AAN9Z696_9ORTH</name>
<organism evidence="9 10">
    <name type="scientific">Gryllus longicercus</name>
    <dbReference type="NCBI Taxonomy" id="2509291"/>
    <lineage>
        <taxon>Eukaryota</taxon>
        <taxon>Metazoa</taxon>
        <taxon>Ecdysozoa</taxon>
        <taxon>Arthropoda</taxon>
        <taxon>Hexapoda</taxon>
        <taxon>Insecta</taxon>
        <taxon>Pterygota</taxon>
        <taxon>Neoptera</taxon>
        <taxon>Polyneoptera</taxon>
        <taxon>Orthoptera</taxon>
        <taxon>Ensifera</taxon>
        <taxon>Gryllidea</taxon>
        <taxon>Grylloidea</taxon>
        <taxon>Gryllidae</taxon>
        <taxon>Gryllinae</taxon>
        <taxon>Gryllus</taxon>
    </lineage>
</organism>
<accession>A0AAN9Z696</accession>
<dbReference type="GO" id="GO:0005874">
    <property type="term" value="C:microtubule"/>
    <property type="evidence" value="ECO:0007669"/>
    <property type="project" value="UniProtKB-KW"/>
</dbReference>